<dbReference type="PANTHER" id="PTHR33710">
    <property type="entry name" value="BNAC02G09200D PROTEIN"/>
    <property type="match status" value="1"/>
</dbReference>
<dbReference type="InterPro" id="IPR002156">
    <property type="entry name" value="RNaseH_domain"/>
</dbReference>
<proteinExistence type="predicted"/>
<dbReference type="Gene3D" id="3.30.420.10">
    <property type="entry name" value="Ribonuclease H-like superfamily/Ribonuclease H"/>
    <property type="match status" value="1"/>
</dbReference>
<dbReference type="InterPro" id="IPR044730">
    <property type="entry name" value="RNase_H-like_dom_plant"/>
</dbReference>
<comment type="caution">
    <text evidence="2">The sequence shown here is derived from an EMBL/GenBank/DDBJ whole genome shotgun (WGS) entry which is preliminary data.</text>
</comment>
<protein>
    <recommendedName>
        <fullName evidence="1">RNase H type-1 domain-containing protein</fullName>
    </recommendedName>
</protein>
<dbReference type="GO" id="GO:0003676">
    <property type="term" value="F:nucleic acid binding"/>
    <property type="evidence" value="ECO:0007669"/>
    <property type="project" value="InterPro"/>
</dbReference>
<dbReference type="InterPro" id="IPR036397">
    <property type="entry name" value="RNaseH_sf"/>
</dbReference>
<dbReference type="PANTHER" id="PTHR33710:SF71">
    <property type="entry name" value="ENDONUCLEASE_EXONUCLEASE_PHOSPHATASE DOMAIN-CONTAINING PROTEIN"/>
    <property type="match status" value="1"/>
</dbReference>
<dbReference type="AlphaFoldDB" id="A0AAD8WXL2"/>
<dbReference type="Pfam" id="PF13456">
    <property type="entry name" value="RVT_3"/>
    <property type="match status" value="1"/>
</dbReference>
<dbReference type="GO" id="GO:0004523">
    <property type="term" value="F:RNA-DNA hybrid ribonuclease activity"/>
    <property type="evidence" value="ECO:0007669"/>
    <property type="project" value="InterPro"/>
</dbReference>
<dbReference type="EMBL" id="JAUUTY010000002">
    <property type="protein sequence ID" value="KAK1684139.1"/>
    <property type="molecule type" value="Genomic_DNA"/>
</dbReference>
<evidence type="ECO:0000259" key="1">
    <source>
        <dbReference type="Pfam" id="PF13456"/>
    </source>
</evidence>
<dbReference type="SUPFAM" id="SSF56219">
    <property type="entry name" value="DNase I-like"/>
    <property type="match status" value="1"/>
</dbReference>
<evidence type="ECO:0000313" key="3">
    <source>
        <dbReference type="Proteomes" id="UP001231189"/>
    </source>
</evidence>
<dbReference type="InterPro" id="IPR036691">
    <property type="entry name" value="Endo/exonu/phosph_ase_sf"/>
</dbReference>
<gene>
    <name evidence="2" type="ORF">QYE76_044987</name>
</gene>
<reference evidence="2" key="1">
    <citation type="submission" date="2023-07" db="EMBL/GenBank/DDBJ databases">
        <title>A chromosome-level genome assembly of Lolium multiflorum.</title>
        <authorList>
            <person name="Chen Y."/>
            <person name="Copetti D."/>
            <person name="Kolliker R."/>
            <person name="Studer B."/>
        </authorList>
    </citation>
    <scope>NUCLEOTIDE SEQUENCE</scope>
    <source>
        <strain evidence="2">02402/16</strain>
        <tissue evidence="2">Leaf</tissue>
    </source>
</reference>
<dbReference type="InterPro" id="IPR012337">
    <property type="entry name" value="RNaseH-like_sf"/>
</dbReference>
<dbReference type="SUPFAM" id="SSF53098">
    <property type="entry name" value="Ribonuclease H-like"/>
    <property type="match status" value="1"/>
</dbReference>
<feature type="domain" description="RNase H type-1" evidence="1">
    <location>
        <begin position="833"/>
        <end position="926"/>
    </location>
</feature>
<accession>A0AAD8WXL2</accession>
<dbReference type="CDD" id="cd06222">
    <property type="entry name" value="RNase_H_like"/>
    <property type="match status" value="1"/>
</dbReference>
<name>A0AAD8WXL2_LOLMU</name>
<keyword evidence="3" id="KW-1185">Reference proteome</keyword>
<sequence length="927" mass="104758">MEAEGSSKGGRGKEDEDVDSLLRRLALHEDEGDDFVWEEEAGRREIQAKWLAIARVHTDKGFSPSALYADMRSAWNPAKDVRWRQLEDSLFTVQFACLADWNTAIVNGPWLFRNHALIIQEYDGFTNPRAITLDKISVWARVLKLPDNYLEVEVIKGMCRKMGRISEPMNGRLEVEAVVMEDEGLLEASVGAGVNLAVEVEEALNLTNEELGDVEWRFTGFYGDFNEILYASEQFGGLERQEWKMEGFREAIEECKLEDLGFLGLPYTWDNKQHGDRNIKVRLDRALGDDKFMECFDNTTVNNVQCCESDHSALVISVRRSDWIDEGMISKPFRFENAWTRHDRYTQIVEDAWQAGESSLQGVYDALSAVRQKLRVWSTTEFGSVKKHLKVLRERLEVLRSTSIYAGPSSEEKSLMAKISELLSREELLVKQRSRALWLSDGDRNTSFFHAKTKERSRKNKIKSLKRADGSVVSSLEDMEAESISFYQNLFTAQEDTNAALVTDWVDMKVDDSMNDHLCAAITDEEIERALFMMHPDRSPGPDGLTAGFYIRHWNVLKTSICAAVRNFLDGGDMPELVNSTVLVLIPKTTTEGANRLQEILEIYRIGSGQLVNKQKSAVFFSANADDNMKLAVHQGTAIPTEALVEKYLGLPTALGRSTDDQFEHIVATIKKLVSVRSAYKALLQSKDAILPVGSDGSEQSYWKKLWKMKVPPKVRNYWWRVIKGFIPCRSEIKEITNVKVPVLYPSSWAIDLIDSNKVKPRDAAIILCGAWAVWSERNARNHGERSRTVSESVKWTVDIAMDLSIIGMSNSKQTHKKRPKWKPPSEGVVKLNVDAGFSESSGEGMTGLVMRDHTGDLVRGQAVWYARAANALIMEAMAVRDGVRLACDLGISHVEVETDASDVVKLWKDRNQGRSEITSILQEIEE</sequence>
<organism evidence="2 3">
    <name type="scientific">Lolium multiflorum</name>
    <name type="common">Italian ryegrass</name>
    <name type="synonym">Lolium perenne subsp. multiflorum</name>
    <dbReference type="NCBI Taxonomy" id="4521"/>
    <lineage>
        <taxon>Eukaryota</taxon>
        <taxon>Viridiplantae</taxon>
        <taxon>Streptophyta</taxon>
        <taxon>Embryophyta</taxon>
        <taxon>Tracheophyta</taxon>
        <taxon>Spermatophyta</taxon>
        <taxon>Magnoliopsida</taxon>
        <taxon>Liliopsida</taxon>
        <taxon>Poales</taxon>
        <taxon>Poaceae</taxon>
        <taxon>BOP clade</taxon>
        <taxon>Pooideae</taxon>
        <taxon>Poodae</taxon>
        <taxon>Poeae</taxon>
        <taxon>Poeae Chloroplast Group 2 (Poeae type)</taxon>
        <taxon>Loliodinae</taxon>
        <taxon>Loliinae</taxon>
        <taxon>Lolium</taxon>
    </lineage>
</organism>
<dbReference type="Proteomes" id="UP001231189">
    <property type="component" value="Unassembled WGS sequence"/>
</dbReference>
<evidence type="ECO:0000313" key="2">
    <source>
        <dbReference type="EMBL" id="KAK1684139.1"/>
    </source>
</evidence>
<dbReference type="Gene3D" id="3.60.10.10">
    <property type="entry name" value="Endonuclease/exonuclease/phosphatase"/>
    <property type="match status" value="1"/>
</dbReference>